<dbReference type="PANTHER" id="PTHR43110">
    <property type="entry name" value="THIOL PEROXIDASE"/>
    <property type="match status" value="1"/>
</dbReference>
<evidence type="ECO:0000256" key="5">
    <source>
        <dbReference type="ARBA" id="ARBA00023284"/>
    </source>
</evidence>
<dbReference type="SUPFAM" id="SSF52833">
    <property type="entry name" value="Thioredoxin-like"/>
    <property type="match status" value="1"/>
</dbReference>
<dbReference type="CDD" id="cd03014">
    <property type="entry name" value="PRX_Atyp2cys"/>
    <property type="match status" value="1"/>
</dbReference>
<organism evidence="8 9">
    <name type="scientific">Apibacter adventoris</name>
    <dbReference type="NCBI Taxonomy" id="1679466"/>
    <lineage>
        <taxon>Bacteria</taxon>
        <taxon>Pseudomonadati</taxon>
        <taxon>Bacteroidota</taxon>
        <taxon>Flavobacteriia</taxon>
        <taxon>Flavobacteriales</taxon>
        <taxon>Weeksellaceae</taxon>
        <taxon>Apibacter</taxon>
    </lineage>
</organism>
<comment type="subunit">
    <text evidence="6">Homodimer.</text>
</comment>
<proteinExistence type="inferred from homology"/>
<feature type="active site" description="Cysteine sulfenic acid (-SOH) intermediate" evidence="6">
    <location>
        <position position="60"/>
    </location>
</feature>
<dbReference type="AlphaFoldDB" id="A0A2S8AE12"/>
<keyword evidence="9" id="KW-1185">Reference proteome</keyword>
<dbReference type="InterPro" id="IPR036249">
    <property type="entry name" value="Thioredoxin-like_sf"/>
</dbReference>
<comment type="miscellaneous">
    <text evidence="6">The active site is a conserved redox-active cysteine residue, the peroxidatic cysteine (C(P)), which makes the nucleophilic attack on the peroxide substrate. The peroxide oxidizes the C(P)-SH to cysteine sulfenic acid (C(P)-SOH), which then reacts with another cysteine residue, the resolving cysteine (C(R)), to form a disulfide bridge. The disulfide is subsequently reduced by an appropriate electron donor to complete the catalytic cycle. In this atypical 2-Cys peroxiredoxin, C(R) is present in the same subunit to form an intramolecular disulfide. The disulfide is subsequently reduced by thioredoxin.</text>
</comment>
<dbReference type="EC" id="1.11.1.24" evidence="6"/>
<name>A0A2S8AE12_9FLAO</name>
<evidence type="ECO:0000256" key="6">
    <source>
        <dbReference type="HAMAP-Rule" id="MF_00269"/>
    </source>
</evidence>
<dbReference type="InterPro" id="IPR018219">
    <property type="entry name" value="Tpx_CS"/>
</dbReference>
<keyword evidence="1 6" id="KW-0575">Peroxidase</keyword>
<sequence length="166" mass="18141">MATVTLKGNLVHTTGNLPKVGSLIPDFTLIDADLSPKKLSDYKGKKLVLNIFPSVDTGTCAMSVREFNQKASTLVNTVVLCISKDLPFAQKRFCAAEGLKNVITLSAFRSSFGKDYGLEFSDGPMKGLLSRVVIIVDEKGKVIYEEQVPEISHEPDYDSALKTLIK</sequence>
<dbReference type="EMBL" id="PSZM01000036">
    <property type="protein sequence ID" value="PQL93193.1"/>
    <property type="molecule type" value="Genomic_DNA"/>
</dbReference>
<evidence type="ECO:0000256" key="4">
    <source>
        <dbReference type="ARBA" id="ARBA00023157"/>
    </source>
</evidence>
<dbReference type="HAMAP" id="MF_00269">
    <property type="entry name" value="Tpx"/>
    <property type="match status" value="1"/>
</dbReference>
<dbReference type="PROSITE" id="PS01265">
    <property type="entry name" value="TPX"/>
    <property type="match status" value="1"/>
</dbReference>
<evidence type="ECO:0000256" key="3">
    <source>
        <dbReference type="ARBA" id="ARBA00023002"/>
    </source>
</evidence>
<feature type="disulfide bond" description="Redox-active" evidence="6">
    <location>
        <begin position="60"/>
        <end position="94"/>
    </location>
</feature>
<reference evidence="8 9" key="1">
    <citation type="submission" date="2018-02" db="EMBL/GenBank/DDBJ databases">
        <title>Genome sequences of Apibacter spp., gut symbionts of Asian honey bees.</title>
        <authorList>
            <person name="Kwong W.K."/>
            <person name="Steele M.I."/>
            <person name="Moran N.A."/>
        </authorList>
    </citation>
    <scope>NUCLEOTIDE SEQUENCE [LARGE SCALE GENOMIC DNA]</scope>
    <source>
        <strain evidence="9">wkB301</strain>
    </source>
</reference>
<dbReference type="Gene3D" id="3.40.30.10">
    <property type="entry name" value="Glutaredoxin"/>
    <property type="match status" value="1"/>
</dbReference>
<feature type="domain" description="Thioredoxin" evidence="7">
    <location>
        <begin position="18"/>
        <end position="166"/>
    </location>
</feature>
<dbReference type="RefSeq" id="WP_105246762.1">
    <property type="nucleotide sequence ID" value="NZ_PSZM01000036.1"/>
</dbReference>
<keyword evidence="3 6" id="KW-0560">Oxidoreductase</keyword>
<protein>
    <recommendedName>
        <fullName evidence="6">Thiol peroxidase</fullName>
        <shortName evidence="6">Tpx</shortName>
        <ecNumber evidence="6">1.11.1.24</ecNumber>
    </recommendedName>
    <alternativeName>
        <fullName evidence="6">Peroxiredoxin tpx</fullName>
        <shortName evidence="6">Prx</shortName>
    </alternativeName>
    <alternativeName>
        <fullName evidence="6">Thioredoxin peroxidase</fullName>
    </alternativeName>
    <alternativeName>
        <fullName evidence="6">Thioredoxin-dependent peroxiredoxin</fullName>
    </alternativeName>
</protein>
<dbReference type="PROSITE" id="PS51352">
    <property type="entry name" value="THIOREDOXIN_2"/>
    <property type="match status" value="1"/>
</dbReference>
<evidence type="ECO:0000313" key="8">
    <source>
        <dbReference type="EMBL" id="PQL93193.1"/>
    </source>
</evidence>
<evidence type="ECO:0000256" key="1">
    <source>
        <dbReference type="ARBA" id="ARBA00022559"/>
    </source>
</evidence>
<dbReference type="Pfam" id="PF08534">
    <property type="entry name" value="Redoxin"/>
    <property type="match status" value="1"/>
</dbReference>
<dbReference type="Proteomes" id="UP000238042">
    <property type="component" value="Unassembled WGS sequence"/>
</dbReference>
<dbReference type="InterPro" id="IPR013740">
    <property type="entry name" value="Redoxin"/>
</dbReference>
<dbReference type="GO" id="GO:0008379">
    <property type="term" value="F:thioredoxin peroxidase activity"/>
    <property type="evidence" value="ECO:0007669"/>
    <property type="project" value="UniProtKB-UniRule"/>
</dbReference>
<keyword evidence="2 6" id="KW-0049">Antioxidant</keyword>
<evidence type="ECO:0000259" key="7">
    <source>
        <dbReference type="PROSITE" id="PS51352"/>
    </source>
</evidence>
<dbReference type="InterPro" id="IPR002065">
    <property type="entry name" value="TPX"/>
</dbReference>
<comment type="caution">
    <text evidence="8">The sequence shown here is derived from an EMBL/GenBank/DDBJ whole genome shotgun (WGS) entry which is preliminary data.</text>
</comment>
<dbReference type="PANTHER" id="PTHR43110:SF1">
    <property type="entry name" value="THIOL PEROXIDASE"/>
    <property type="match status" value="1"/>
</dbReference>
<comment type="similarity">
    <text evidence="6">Belongs to the peroxiredoxin family. Tpx subfamily.</text>
</comment>
<dbReference type="InterPro" id="IPR050455">
    <property type="entry name" value="Tpx_Peroxidase_subfamily"/>
</dbReference>
<accession>A0A2S8AE12</accession>
<dbReference type="NCBIfam" id="NF001808">
    <property type="entry name" value="PRK00522.1"/>
    <property type="match status" value="1"/>
</dbReference>
<evidence type="ECO:0000256" key="2">
    <source>
        <dbReference type="ARBA" id="ARBA00022862"/>
    </source>
</evidence>
<keyword evidence="5 6" id="KW-0676">Redox-active center</keyword>
<keyword evidence="4 6" id="KW-1015">Disulfide bond</keyword>
<comment type="catalytic activity">
    <reaction evidence="6">
        <text>a hydroperoxide + [thioredoxin]-dithiol = an alcohol + [thioredoxin]-disulfide + H2O</text>
        <dbReference type="Rhea" id="RHEA:62620"/>
        <dbReference type="Rhea" id="RHEA-COMP:10698"/>
        <dbReference type="Rhea" id="RHEA-COMP:10700"/>
        <dbReference type="ChEBI" id="CHEBI:15377"/>
        <dbReference type="ChEBI" id="CHEBI:29950"/>
        <dbReference type="ChEBI" id="CHEBI:30879"/>
        <dbReference type="ChEBI" id="CHEBI:35924"/>
        <dbReference type="ChEBI" id="CHEBI:50058"/>
        <dbReference type="EC" id="1.11.1.24"/>
    </reaction>
</comment>
<evidence type="ECO:0000313" key="9">
    <source>
        <dbReference type="Proteomes" id="UP000238042"/>
    </source>
</evidence>
<dbReference type="InterPro" id="IPR013766">
    <property type="entry name" value="Thioredoxin_domain"/>
</dbReference>
<gene>
    <name evidence="6" type="primary">tpx</name>
    <name evidence="8" type="ORF">C4S77_05910</name>
</gene>
<comment type="function">
    <text evidence="6">Thiol-specific peroxidase that catalyzes the reduction of hydrogen peroxide and organic hydroperoxides to water and alcohols, respectively. Plays a role in cell protection against oxidative stress by detoxifying peroxides.</text>
</comment>
<dbReference type="OrthoDB" id="9781543at2"/>